<dbReference type="Proteomes" id="UP000254326">
    <property type="component" value="Unassembled WGS sequence"/>
</dbReference>
<dbReference type="GO" id="GO:0016020">
    <property type="term" value="C:membrane"/>
    <property type="evidence" value="ECO:0007669"/>
    <property type="project" value="TreeGrafter"/>
</dbReference>
<gene>
    <name evidence="4" type="ORF">DN730_03045</name>
</gene>
<dbReference type="AlphaFoldDB" id="A0A370UE27"/>
<feature type="domain" description="AB hydrolase-1" evidence="3">
    <location>
        <begin position="31"/>
        <end position="149"/>
    </location>
</feature>
<dbReference type="Pfam" id="PF00561">
    <property type="entry name" value="Abhydrolase_1"/>
    <property type="match status" value="1"/>
</dbReference>
<evidence type="ECO:0000256" key="1">
    <source>
        <dbReference type="ARBA" id="ARBA00008645"/>
    </source>
</evidence>
<sequence>MCNETSFNLGYTKLGAKQWLSSNPNALRIQMLHGWLDNAASFDNLALRLPEYNITAIDHAGHGLSDHKQDGSFYHLWEHALDAIGVLNASTQSSWLIGHSMGGAVAILVAALAPEKVRGLIILDSMGPLTAKADERVATMQRAVQKMLQNRNGRYTQYPSQEDMIHARMNGFTSLSYDAARPLVERGSVQKEEAWVWRSDRKLAFPSPFRMDELAVEAYIKAIKCPTLALVADSGVYEHNTELVNKRANAFPWIKLKWLPGNHHFHLEPNTASAVAEEIRRFIDQN</sequence>
<comment type="caution">
    <text evidence="4">The sequence shown here is derived from an EMBL/GenBank/DDBJ whole genome shotgun (WGS) entry which is preliminary data.</text>
</comment>
<dbReference type="EMBL" id="QKRA01000001">
    <property type="protein sequence ID" value="RDL46034.1"/>
    <property type="molecule type" value="Genomic_DNA"/>
</dbReference>
<dbReference type="PANTHER" id="PTHR43798:SF14">
    <property type="entry name" value="SERINE HYDROLASE-LIKE PROTEIN DDB_G0286239"/>
    <property type="match status" value="1"/>
</dbReference>
<evidence type="ECO:0000256" key="2">
    <source>
        <dbReference type="ARBA" id="ARBA00022801"/>
    </source>
</evidence>
<dbReference type="PANTHER" id="PTHR43798">
    <property type="entry name" value="MONOACYLGLYCEROL LIPASE"/>
    <property type="match status" value="1"/>
</dbReference>
<dbReference type="OrthoDB" id="149912at2"/>
<proteinExistence type="inferred from homology"/>
<evidence type="ECO:0000313" key="5">
    <source>
        <dbReference type="Proteomes" id="UP000254326"/>
    </source>
</evidence>
<evidence type="ECO:0000313" key="4">
    <source>
        <dbReference type="EMBL" id="RDL46034.1"/>
    </source>
</evidence>
<dbReference type="InterPro" id="IPR000073">
    <property type="entry name" value="AB_hydrolase_1"/>
</dbReference>
<dbReference type="RefSeq" id="WP_115466620.1">
    <property type="nucleotide sequence ID" value="NZ_QKRA01000001.1"/>
</dbReference>
<reference evidence="4 5" key="1">
    <citation type="submission" date="2018-06" db="EMBL/GenBank/DDBJ databases">
        <title>Marinomonas sp. YLB-05 draft genome sequence.</title>
        <authorList>
            <person name="Yu L."/>
            <person name="Tang X."/>
        </authorList>
    </citation>
    <scope>NUCLEOTIDE SEQUENCE [LARGE SCALE GENOMIC DNA]</scope>
    <source>
        <strain evidence="4 5">YLB-05</strain>
    </source>
</reference>
<dbReference type="SUPFAM" id="SSF53474">
    <property type="entry name" value="alpha/beta-Hydrolases"/>
    <property type="match status" value="1"/>
</dbReference>
<name>A0A370UE27_9GAMM</name>
<accession>A0A370UE27</accession>
<keyword evidence="5" id="KW-1185">Reference proteome</keyword>
<keyword evidence="2 4" id="KW-0378">Hydrolase</keyword>
<evidence type="ECO:0000259" key="3">
    <source>
        <dbReference type="Pfam" id="PF00561"/>
    </source>
</evidence>
<comment type="similarity">
    <text evidence="1">Belongs to the AB hydrolase superfamily.</text>
</comment>
<dbReference type="PRINTS" id="PR00111">
    <property type="entry name" value="ABHYDROLASE"/>
</dbReference>
<dbReference type="InterPro" id="IPR050266">
    <property type="entry name" value="AB_hydrolase_sf"/>
</dbReference>
<organism evidence="4 5">
    <name type="scientific">Marinomonas piezotolerans</name>
    <dbReference type="NCBI Taxonomy" id="2213058"/>
    <lineage>
        <taxon>Bacteria</taxon>
        <taxon>Pseudomonadati</taxon>
        <taxon>Pseudomonadota</taxon>
        <taxon>Gammaproteobacteria</taxon>
        <taxon>Oceanospirillales</taxon>
        <taxon>Oceanospirillaceae</taxon>
        <taxon>Marinomonas</taxon>
    </lineage>
</organism>
<protein>
    <submittedName>
        <fullName evidence="4">Alpha/beta hydrolase</fullName>
    </submittedName>
</protein>
<dbReference type="GO" id="GO:0016787">
    <property type="term" value="F:hydrolase activity"/>
    <property type="evidence" value="ECO:0007669"/>
    <property type="project" value="UniProtKB-KW"/>
</dbReference>
<dbReference type="InterPro" id="IPR029058">
    <property type="entry name" value="AB_hydrolase_fold"/>
</dbReference>
<dbReference type="Gene3D" id="3.40.50.1820">
    <property type="entry name" value="alpha/beta hydrolase"/>
    <property type="match status" value="1"/>
</dbReference>